<keyword evidence="6" id="KW-0539">Nucleus</keyword>
<sequence>MEKEDTEELCPVGVDDDGGGGGGGNEDSNNGQGRHEHRKACEAEFFRLDKIQDVDLLNQPASQKSSISGSKDEVISVHRVYVKNEVCEEENAVIEAEEIVLETVDTSGHMLPVIVEEAETAIVEEIIQRADDGQIEAEGDLEAEESNLEIGRLRSDVLPSLQVKFSANTPRGKRSQMKYKVISNESDYIPSMGEGNDYPRKLIDKDDPRSRLHYVKYLKRDGKTLKIWECGICAKEFRHQYTLMRHLPTHTDERNFKCETCGKAFRQMSTLSQHRAIHSDARPYVCELCKKTFNRVSTLISHRKTHSEHKPHKCQMCGKGFHQKGNLRNHIFTHTNERPYKCELCGKGFNQMSNLMCHKVKAHTHSDKSRYICNLCHKEFPRRFALRSHEEYKHGIKYRGGERRQELDPDTFREIVSRKQRKREEKNLRIIHLPNGDRTLADIRDLKNSHLALSPLQRLKLSRMLASHGGLYQDKGASAGVLIDPINTKAMQVAKQAGQTPFALLKPAKGIPVLVKVMAAPDNKQMLVPATAEDLKSAGKITVSPNFNSANNGNSVKAVQIKVPVVATVIQKAGPDGQLTIQVEPPGPEQESDLAGTANQHHLDGVMSSSLLDLEGPSPKVQYVREDGSVIPEDELQELSPVNLLAAAVNMVDRDESDEPTDSVTPVDHDPAPALLELASTGEIQFVRPSANGSYEILSHEEAAQMMQQPGQTIEIVSDAHEMETQVVAEDSDEVNQSNLSALVDAIRSAGYHVTENHKQIVITDGGEELSFDGSSGEQHIVYGDAEQIMLNEDGDPIEMVLGEDGPIQFVIHEGGDVVNSTERSLEVVTNT</sequence>
<dbReference type="GO" id="GO:0010468">
    <property type="term" value="P:regulation of gene expression"/>
    <property type="evidence" value="ECO:0007669"/>
    <property type="project" value="TreeGrafter"/>
</dbReference>
<keyword evidence="3" id="KW-0677">Repeat</keyword>
<keyword evidence="11" id="KW-1185">Reference proteome</keyword>
<dbReference type="PANTHER" id="PTHR16515">
    <property type="entry name" value="PR DOMAIN ZINC FINGER PROTEIN"/>
    <property type="match status" value="1"/>
</dbReference>
<dbReference type="FunFam" id="3.30.160.60:FF:000478">
    <property type="entry name" value="Zinc finger protein 133"/>
    <property type="match status" value="1"/>
</dbReference>
<dbReference type="SMART" id="SM00355">
    <property type="entry name" value="ZnF_C2H2"/>
    <property type="match status" value="6"/>
</dbReference>
<accession>A0A6L2Q7Y1</accession>
<comment type="caution">
    <text evidence="10">The sequence shown here is derived from an EMBL/GenBank/DDBJ whole genome shotgun (WGS) entry which is preliminary data.</text>
</comment>
<feature type="compositionally biased region" description="Acidic residues" evidence="8">
    <location>
        <begin position="1"/>
        <end position="18"/>
    </location>
</feature>
<evidence type="ECO:0000259" key="9">
    <source>
        <dbReference type="PROSITE" id="PS50157"/>
    </source>
</evidence>
<evidence type="ECO:0000256" key="8">
    <source>
        <dbReference type="SAM" id="MobiDB-lite"/>
    </source>
</evidence>
<dbReference type="GO" id="GO:0005634">
    <property type="term" value="C:nucleus"/>
    <property type="evidence" value="ECO:0007669"/>
    <property type="project" value="UniProtKB-SubCell"/>
</dbReference>
<dbReference type="InParanoid" id="A0A6L2Q7Y1"/>
<dbReference type="GO" id="GO:0008270">
    <property type="term" value="F:zinc ion binding"/>
    <property type="evidence" value="ECO:0007669"/>
    <property type="project" value="UniProtKB-KW"/>
</dbReference>
<dbReference type="InterPro" id="IPR050331">
    <property type="entry name" value="Zinc_finger"/>
</dbReference>
<evidence type="ECO:0000256" key="3">
    <source>
        <dbReference type="ARBA" id="ARBA00022737"/>
    </source>
</evidence>
<feature type="domain" description="C2H2-type" evidence="9">
    <location>
        <begin position="312"/>
        <end position="339"/>
    </location>
</feature>
<keyword evidence="4 7" id="KW-0863">Zinc-finger</keyword>
<dbReference type="PROSITE" id="PS00028">
    <property type="entry name" value="ZINC_FINGER_C2H2_1"/>
    <property type="match status" value="6"/>
</dbReference>
<dbReference type="FunFam" id="3.30.160.60:FF:000145">
    <property type="entry name" value="Zinc finger protein 574"/>
    <property type="match status" value="1"/>
</dbReference>
<dbReference type="Pfam" id="PF00096">
    <property type="entry name" value="zf-C2H2"/>
    <property type="match status" value="3"/>
</dbReference>
<dbReference type="Pfam" id="PF13912">
    <property type="entry name" value="zf-C2H2_6"/>
    <property type="match status" value="1"/>
</dbReference>
<evidence type="ECO:0000256" key="2">
    <source>
        <dbReference type="ARBA" id="ARBA00022723"/>
    </source>
</evidence>
<organism evidence="10 11">
    <name type="scientific">Coptotermes formosanus</name>
    <name type="common">Formosan subterranean termite</name>
    <dbReference type="NCBI Taxonomy" id="36987"/>
    <lineage>
        <taxon>Eukaryota</taxon>
        <taxon>Metazoa</taxon>
        <taxon>Ecdysozoa</taxon>
        <taxon>Arthropoda</taxon>
        <taxon>Hexapoda</taxon>
        <taxon>Insecta</taxon>
        <taxon>Pterygota</taxon>
        <taxon>Neoptera</taxon>
        <taxon>Polyneoptera</taxon>
        <taxon>Dictyoptera</taxon>
        <taxon>Blattodea</taxon>
        <taxon>Blattoidea</taxon>
        <taxon>Termitoidae</taxon>
        <taxon>Rhinotermitidae</taxon>
        <taxon>Coptotermes</taxon>
    </lineage>
</organism>
<feature type="domain" description="C2H2-type" evidence="9">
    <location>
        <begin position="371"/>
        <end position="394"/>
    </location>
</feature>
<dbReference type="Gene3D" id="3.30.160.60">
    <property type="entry name" value="Classic Zinc Finger"/>
    <property type="match status" value="5"/>
</dbReference>
<feature type="domain" description="C2H2-type" evidence="9">
    <location>
        <begin position="340"/>
        <end position="368"/>
    </location>
</feature>
<dbReference type="SUPFAM" id="SSF57667">
    <property type="entry name" value="beta-beta-alpha zinc fingers"/>
    <property type="match status" value="3"/>
</dbReference>
<dbReference type="Proteomes" id="UP000502823">
    <property type="component" value="Unassembled WGS sequence"/>
</dbReference>
<reference evidence="11" key="1">
    <citation type="submission" date="2020-01" db="EMBL/GenBank/DDBJ databases">
        <title>Draft genome sequence of the Termite Coptotermes fromosanus.</title>
        <authorList>
            <person name="Itakura S."/>
            <person name="Yosikawa Y."/>
            <person name="Umezawa K."/>
        </authorList>
    </citation>
    <scope>NUCLEOTIDE SEQUENCE [LARGE SCALE GENOMIC DNA]</scope>
</reference>
<feature type="domain" description="C2H2-type" evidence="9">
    <location>
        <begin position="228"/>
        <end position="255"/>
    </location>
</feature>
<evidence type="ECO:0000313" key="11">
    <source>
        <dbReference type="Proteomes" id="UP000502823"/>
    </source>
</evidence>
<evidence type="ECO:0000256" key="6">
    <source>
        <dbReference type="ARBA" id="ARBA00023242"/>
    </source>
</evidence>
<evidence type="ECO:0000256" key="4">
    <source>
        <dbReference type="ARBA" id="ARBA00022771"/>
    </source>
</evidence>
<evidence type="ECO:0000313" key="10">
    <source>
        <dbReference type="EMBL" id="GFG41011.1"/>
    </source>
</evidence>
<dbReference type="PANTHER" id="PTHR16515:SF35">
    <property type="entry name" value="FEZ FAMILY ZINC FINGER PROTEIN 2"/>
    <property type="match status" value="1"/>
</dbReference>
<name>A0A6L2Q7Y1_COPFO</name>
<dbReference type="GO" id="GO:0003677">
    <property type="term" value="F:DNA binding"/>
    <property type="evidence" value="ECO:0007669"/>
    <property type="project" value="UniProtKB-KW"/>
</dbReference>
<dbReference type="OrthoDB" id="6077919at2759"/>
<dbReference type="InterPro" id="IPR013087">
    <property type="entry name" value="Znf_C2H2_type"/>
</dbReference>
<keyword evidence="2" id="KW-0479">Metal-binding</keyword>
<feature type="region of interest" description="Disordered" evidence="8">
    <location>
        <begin position="1"/>
        <end position="38"/>
    </location>
</feature>
<comment type="subcellular location">
    <subcellularLocation>
        <location evidence="1">Nucleus</location>
    </subcellularLocation>
</comment>
<evidence type="ECO:0000256" key="7">
    <source>
        <dbReference type="PROSITE-ProRule" id="PRU00042"/>
    </source>
</evidence>
<protein>
    <recommendedName>
        <fullName evidence="9">C2H2-type domain-containing protein</fullName>
    </recommendedName>
</protein>
<dbReference type="InterPro" id="IPR036236">
    <property type="entry name" value="Znf_C2H2_sf"/>
</dbReference>
<dbReference type="FunFam" id="3.30.160.60:FF:000176">
    <property type="entry name" value="zinc finger protein 70"/>
    <property type="match status" value="1"/>
</dbReference>
<gene>
    <name evidence="10" type="ORF">Cfor_12607</name>
</gene>
<feature type="domain" description="C2H2-type" evidence="9">
    <location>
        <begin position="256"/>
        <end position="283"/>
    </location>
</feature>
<dbReference type="AlphaFoldDB" id="A0A6L2Q7Y1"/>
<evidence type="ECO:0000256" key="1">
    <source>
        <dbReference type="ARBA" id="ARBA00004123"/>
    </source>
</evidence>
<evidence type="ECO:0000256" key="5">
    <source>
        <dbReference type="ARBA" id="ARBA00022833"/>
    </source>
</evidence>
<dbReference type="FunFam" id="3.30.160.60:FF:000340">
    <property type="entry name" value="zinc finger protein 473 isoform X1"/>
    <property type="match status" value="1"/>
</dbReference>
<proteinExistence type="predicted"/>
<keyword evidence="5" id="KW-0862">Zinc</keyword>
<feature type="domain" description="C2H2-type" evidence="9">
    <location>
        <begin position="284"/>
        <end position="311"/>
    </location>
</feature>
<dbReference type="EMBL" id="BLKM01003048">
    <property type="protein sequence ID" value="GFG41011.1"/>
    <property type="molecule type" value="Genomic_DNA"/>
</dbReference>
<dbReference type="PROSITE" id="PS50157">
    <property type="entry name" value="ZINC_FINGER_C2H2_2"/>
    <property type="match status" value="6"/>
</dbReference>